<dbReference type="InterPro" id="IPR037213">
    <property type="entry name" value="Run_dom_sf"/>
</dbReference>
<dbReference type="InParanoid" id="A0A2P6NMP3"/>
<evidence type="ECO:0000313" key="5">
    <source>
        <dbReference type="Proteomes" id="UP000241769"/>
    </source>
</evidence>
<feature type="domain" description="RUN" evidence="3">
    <location>
        <begin position="65"/>
        <end position="197"/>
    </location>
</feature>
<dbReference type="SMART" id="SM00593">
    <property type="entry name" value="RUN"/>
    <property type="match status" value="1"/>
</dbReference>
<dbReference type="Gene3D" id="1.20.58.900">
    <property type="match status" value="1"/>
</dbReference>
<evidence type="ECO:0000256" key="1">
    <source>
        <dbReference type="SAM" id="Coils"/>
    </source>
</evidence>
<sequence>MSENNGLYSSPVFSRSQQQTSSSSRSVDMMAEATPPAGLNNITEELSKVVAELVSPEKKGDAENEALERNTNRLLYLLEKILEHGLKENVSMFATSSAWYWLEQLDECLPGSEVKEMITLIRSTASTTFGRTRVFLRYTLNQGALTEDLSALIWNTTLTEKYYRQGAIVRHPETSNLFLEVIEPLKNLKFQVDFEDKLLDSIDYWQKLVEARKRGETLSSKPNGEPVFDTDTLKSLSTLSPRQLTEKLKTMSHKPGRRTLTADDTALFHRLDQQTTEAENTKRELERAKEALKSAESQMRSLIEENNSLKHRLDDINVELSIYKNNASEPLSPIVPFQLRRSVDTSLAEDTEQDDEMFREHELMVERMEKASAFIKQMKENDAKMKEKILLACAYE</sequence>
<dbReference type="PANTHER" id="PTHR46753">
    <property type="entry name" value="FYVE AND COILED-COIL DOMAIN-CONTAINING PROTEIN 1"/>
    <property type="match status" value="1"/>
</dbReference>
<dbReference type="Proteomes" id="UP000241769">
    <property type="component" value="Unassembled WGS sequence"/>
</dbReference>
<keyword evidence="1" id="KW-0175">Coiled coil</keyword>
<feature type="coiled-coil region" evidence="1">
    <location>
        <begin position="268"/>
        <end position="326"/>
    </location>
</feature>
<dbReference type="SUPFAM" id="SSF140741">
    <property type="entry name" value="RUN domain-like"/>
    <property type="match status" value="1"/>
</dbReference>
<dbReference type="InterPro" id="IPR004012">
    <property type="entry name" value="Run_dom"/>
</dbReference>
<dbReference type="PROSITE" id="PS50826">
    <property type="entry name" value="RUN"/>
    <property type="match status" value="1"/>
</dbReference>
<dbReference type="OrthoDB" id="19748at2759"/>
<proteinExistence type="predicted"/>
<dbReference type="Pfam" id="PF02759">
    <property type="entry name" value="RUN"/>
    <property type="match status" value="1"/>
</dbReference>
<gene>
    <name evidence="4" type="ORF">PROFUN_07004</name>
</gene>
<protein>
    <recommendedName>
        <fullName evidence="3">RUN domain-containing protein</fullName>
    </recommendedName>
</protein>
<organism evidence="4 5">
    <name type="scientific">Planoprotostelium fungivorum</name>
    <dbReference type="NCBI Taxonomy" id="1890364"/>
    <lineage>
        <taxon>Eukaryota</taxon>
        <taxon>Amoebozoa</taxon>
        <taxon>Evosea</taxon>
        <taxon>Variosea</taxon>
        <taxon>Cavosteliida</taxon>
        <taxon>Cavosteliaceae</taxon>
        <taxon>Planoprotostelium</taxon>
    </lineage>
</organism>
<dbReference type="STRING" id="1890364.A0A2P6NMP3"/>
<dbReference type="AlphaFoldDB" id="A0A2P6NMP3"/>
<evidence type="ECO:0000313" key="4">
    <source>
        <dbReference type="EMBL" id="PRP85234.1"/>
    </source>
</evidence>
<comment type="caution">
    <text evidence="4">The sequence shown here is derived from an EMBL/GenBank/DDBJ whole genome shotgun (WGS) entry which is preliminary data.</text>
</comment>
<feature type="compositionally biased region" description="Low complexity" evidence="2">
    <location>
        <begin position="14"/>
        <end position="26"/>
    </location>
</feature>
<name>A0A2P6NMP3_9EUKA</name>
<dbReference type="EMBL" id="MDYQ01000048">
    <property type="protein sequence ID" value="PRP85234.1"/>
    <property type="molecule type" value="Genomic_DNA"/>
</dbReference>
<evidence type="ECO:0000256" key="2">
    <source>
        <dbReference type="SAM" id="MobiDB-lite"/>
    </source>
</evidence>
<evidence type="ECO:0000259" key="3">
    <source>
        <dbReference type="PROSITE" id="PS50826"/>
    </source>
</evidence>
<keyword evidence="5" id="KW-1185">Reference proteome</keyword>
<dbReference type="CDD" id="cd17671">
    <property type="entry name" value="RUN"/>
    <property type="match status" value="1"/>
</dbReference>
<accession>A0A2P6NMP3</accession>
<dbReference type="PANTHER" id="PTHR46753:SF3">
    <property type="entry name" value="PDZ DOMAIN-CONTAINING PROTEIN"/>
    <property type="match status" value="1"/>
</dbReference>
<feature type="region of interest" description="Disordered" evidence="2">
    <location>
        <begin position="1"/>
        <end position="38"/>
    </location>
</feature>
<reference evidence="4 5" key="1">
    <citation type="journal article" date="2018" name="Genome Biol. Evol.">
        <title>Multiple Roots of Fruiting Body Formation in Amoebozoa.</title>
        <authorList>
            <person name="Hillmann F."/>
            <person name="Forbes G."/>
            <person name="Novohradska S."/>
            <person name="Ferling I."/>
            <person name="Riege K."/>
            <person name="Groth M."/>
            <person name="Westermann M."/>
            <person name="Marz M."/>
            <person name="Spaller T."/>
            <person name="Winckler T."/>
            <person name="Schaap P."/>
            <person name="Glockner G."/>
        </authorList>
    </citation>
    <scope>NUCLEOTIDE SEQUENCE [LARGE SCALE GENOMIC DNA]</scope>
    <source>
        <strain evidence="4 5">Jena</strain>
    </source>
</reference>
<feature type="compositionally biased region" description="Polar residues" evidence="2">
    <location>
        <begin position="1"/>
        <end position="13"/>
    </location>
</feature>